<evidence type="ECO:0000313" key="2">
    <source>
        <dbReference type="Proteomes" id="UP000008144"/>
    </source>
</evidence>
<accession>H2Y383</accession>
<reference evidence="1" key="4">
    <citation type="submission" date="2025-09" db="UniProtKB">
        <authorList>
            <consortium name="Ensembl"/>
        </authorList>
    </citation>
    <scope>IDENTIFICATION</scope>
</reference>
<protein>
    <submittedName>
        <fullName evidence="1">Uncharacterized protein</fullName>
    </submittedName>
</protein>
<reference evidence="1" key="3">
    <citation type="submission" date="2025-08" db="UniProtKB">
        <authorList>
            <consortium name="Ensembl"/>
        </authorList>
    </citation>
    <scope>IDENTIFICATION</scope>
</reference>
<sequence>MSLSSYPVIRPGWCFPRHKSPSCGLSISNTSPLSRAGICDVIL</sequence>
<name>H2Y383_CIOIN</name>
<reference evidence="2" key="1">
    <citation type="journal article" date="2002" name="Science">
        <title>The draft genome of Ciona intestinalis: insights into chordate and vertebrate origins.</title>
        <authorList>
            <person name="Dehal P."/>
            <person name="Satou Y."/>
            <person name="Campbell R.K."/>
            <person name="Chapman J."/>
            <person name="Degnan B."/>
            <person name="De Tomaso A."/>
            <person name="Davidson B."/>
            <person name="Di Gregorio A."/>
            <person name="Gelpke M."/>
            <person name="Goodstein D.M."/>
            <person name="Harafuji N."/>
            <person name="Hastings K.E."/>
            <person name="Ho I."/>
            <person name="Hotta K."/>
            <person name="Huang W."/>
            <person name="Kawashima T."/>
            <person name="Lemaire P."/>
            <person name="Martinez D."/>
            <person name="Meinertzhagen I.A."/>
            <person name="Necula S."/>
            <person name="Nonaka M."/>
            <person name="Putnam N."/>
            <person name="Rash S."/>
            <person name="Saiga H."/>
            <person name="Satake M."/>
            <person name="Terry A."/>
            <person name="Yamada L."/>
            <person name="Wang H.G."/>
            <person name="Awazu S."/>
            <person name="Azumi K."/>
            <person name="Boore J."/>
            <person name="Branno M."/>
            <person name="Chin-Bow S."/>
            <person name="DeSantis R."/>
            <person name="Doyle S."/>
            <person name="Francino P."/>
            <person name="Keys D.N."/>
            <person name="Haga S."/>
            <person name="Hayashi H."/>
            <person name="Hino K."/>
            <person name="Imai K.S."/>
            <person name="Inaba K."/>
            <person name="Kano S."/>
            <person name="Kobayashi K."/>
            <person name="Kobayashi M."/>
            <person name="Lee B.I."/>
            <person name="Makabe K.W."/>
            <person name="Manohar C."/>
            <person name="Matassi G."/>
            <person name="Medina M."/>
            <person name="Mochizuki Y."/>
            <person name="Mount S."/>
            <person name="Morishita T."/>
            <person name="Miura S."/>
            <person name="Nakayama A."/>
            <person name="Nishizaka S."/>
            <person name="Nomoto H."/>
            <person name="Ohta F."/>
            <person name="Oishi K."/>
            <person name="Rigoutsos I."/>
            <person name="Sano M."/>
            <person name="Sasaki A."/>
            <person name="Sasakura Y."/>
            <person name="Shoguchi E."/>
            <person name="Shin-i T."/>
            <person name="Spagnuolo A."/>
            <person name="Stainier D."/>
            <person name="Suzuki M.M."/>
            <person name="Tassy O."/>
            <person name="Takatori N."/>
            <person name="Tokuoka M."/>
            <person name="Yagi K."/>
            <person name="Yoshizaki F."/>
            <person name="Wada S."/>
            <person name="Zhang C."/>
            <person name="Hyatt P.D."/>
            <person name="Larimer F."/>
            <person name="Detter C."/>
            <person name="Doggett N."/>
            <person name="Glavina T."/>
            <person name="Hawkins T."/>
            <person name="Richardson P."/>
            <person name="Lucas S."/>
            <person name="Kohara Y."/>
            <person name="Levine M."/>
            <person name="Satoh N."/>
            <person name="Rokhsar D.S."/>
        </authorList>
    </citation>
    <scope>NUCLEOTIDE SEQUENCE [LARGE SCALE GENOMIC DNA]</scope>
</reference>
<dbReference type="EMBL" id="EAAA01000957">
    <property type="status" value="NOT_ANNOTATED_CDS"/>
    <property type="molecule type" value="Genomic_DNA"/>
</dbReference>
<dbReference type="InParanoid" id="H2Y383"/>
<dbReference type="HOGENOM" id="CLU_3244608_0_0_1"/>
<dbReference type="Ensembl" id="ENSCINT00000033453.1">
    <property type="protein sequence ID" value="ENSCINP00000036368.1"/>
    <property type="gene ID" value="ENSCING00000021386.1"/>
</dbReference>
<keyword evidence="2" id="KW-1185">Reference proteome</keyword>
<reference evidence="1" key="2">
    <citation type="journal article" date="2008" name="Genome Biol.">
        <title>Improved genome assembly and evidence-based global gene model set for the chordate Ciona intestinalis: new insight into intron and operon populations.</title>
        <authorList>
            <person name="Satou Y."/>
            <person name="Mineta K."/>
            <person name="Ogasawara M."/>
            <person name="Sasakura Y."/>
            <person name="Shoguchi E."/>
            <person name="Ueno K."/>
            <person name="Yamada L."/>
            <person name="Matsumoto J."/>
            <person name="Wasserscheid J."/>
            <person name="Dewar K."/>
            <person name="Wiley G.B."/>
            <person name="Macmil S.L."/>
            <person name="Roe B.A."/>
            <person name="Zeller R.W."/>
            <person name="Hastings K.E."/>
            <person name="Lemaire P."/>
            <person name="Lindquist E."/>
            <person name="Endo T."/>
            <person name="Hotta K."/>
            <person name="Inaba K."/>
        </authorList>
    </citation>
    <scope>NUCLEOTIDE SEQUENCE [LARGE SCALE GENOMIC DNA]</scope>
    <source>
        <strain evidence="1">wild type</strain>
    </source>
</reference>
<proteinExistence type="predicted"/>
<organism evidence="1 2">
    <name type="scientific">Ciona intestinalis</name>
    <name type="common">Transparent sea squirt</name>
    <name type="synonym">Ascidia intestinalis</name>
    <dbReference type="NCBI Taxonomy" id="7719"/>
    <lineage>
        <taxon>Eukaryota</taxon>
        <taxon>Metazoa</taxon>
        <taxon>Chordata</taxon>
        <taxon>Tunicata</taxon>
        <taxon>Ascidiacea</taxon>
        <taxon>Phlebobranchia</taxon>
        <taxon>Cionidae</taxon>
        <taxon>Ciona</taxon>
    </lineage>
</organism>
<dbReference type="Proteomes" id="UP000008144">
    <property type="component" value="Chromosome 12"/>
</dbReference>
<dbReference type="AlphaFoldDB" id="H2Y383"/>
<evidence type="ECO:0000313" key="1">
    <source>
        <dbReference type="Ensembl" id="ENSCINP00000036368.1"/>
    </source>
</evidence>